<feature type="region of interest" description="Disordered" evidence="1">
    <location>
        <begin position="282"/>
        <end position="310"/>
    </location>
</feature>
<dbReference type="VEuPathDB" id="FungiDB:JI435_084360"/>
<gene>
    <name evidence="3" type="ORF">SNOG_08436</name>
</gene>
<dbReference type="eggNOG" id="ENOG502SCR2">
    <property type="taxonomic scope" value="Eukaryota"/>
</dbReference>
<proteinExistence type="predicted"/>
<protein>
    <recommendedName>
        <fullName evidence="2">Asteroid domain-containing protein</fullName>
    </recommendedName>
</protein>
<evidence type="ECO:0000256" key="1">
    <source>
        <dbReference type="SAM" id="MobiDB-lite"/>
    </source>
</evidence>
<dbReference type="KEGG" id="pno:SNOG_08436"/>
<dbReference type="InParanoid" id="Q0UIH8"/>
<evidence type="ECO:0000313" key="4">
    <source>
        <dbReference type="Proteomes" id="UP000001055"/>
    </source>
</evidence>
<dbReference type="AlphaFoldDB" id="Q0UIH8"/>
<dbReference type="RefSeq" id="XP_001798747.1">
    <property type="nucleotide sequence ID" value="XM_001798695.1"/>
</dbReference>
<dbReference type="HOGENOM" id="CLU_897436_0_0_1"/>
<dbReference type="GeneID" id="5975645"/>
<dbReference type="Pfam" id="PF12813">
    <property type="entry name" value="XPG_I_2"/>
    <property type="match status" value="1"/>
</dbReference>
<organism evidence="3 4">
    <name type="scientific">Phaeosphaeria nodorum (strain SN15 / ATCC MYA-4574 / FGSC 10173)</name>
    <name type="common">Glume blotch fungus</name>
    <name type="synonym">Parastagonospora nodorum</name>
    <dbReference type="NCBI Taxonomy" id="321614"/>
    <lineage>
        <taxon>Eukaryota</taxon>
        <taxon>Fungi</taxon>
        <taxon>Dikarya</taxon>
        <taxon>Ascomycota</taxon>
        <taxon>Pezizomycotina</taxon>
        <taxon>Dothideomycetes</taxon>
        <taxon>Pleosporomycetidae</taxon>
        <taxon>Pleosporales</taxon>
        <taxon>Pleosporineae</taxon>
        <taxon>Phaeosphaeriaceae</taxon>
        <taxon>Parastagonospora</taxon>
    </lineage>
</organism>
<sequence>MDDLVRDARDLDTDSSAYLDFHRRYTAAIVAPIYLQQYVSLNSTSQSLDVRIFEFVHEALNRSQNLPVYLPLLAEDPNQASAWNIAQDIRTLAYSLLASSTSTIREYKRKAQGISPQDIRPYSDTDLHAPAKEIDGRVGGLLKWAKSKDLNPSLLWSLFALSLVLGELNTAPSLPLVSRVINADFDYTWPFVQLTARFQAAMYSLRMLKQMTEIWLAVNQHIQSKLRGTLSSLQSQMANLPAIADMFFVPGQSKRLLADHEQLKALIEEIYVSIGVEVATEQVSNKKKKRQAREAERKKRKTEQRQQSSR</sequence>
<name>Q0UIH8_PHANO</name>
<feature type="domain" description="Asteroid" evidence="2">
    <location>
        <begin position="7"/>
        <end position="119"/>
    </location>
</feature>
<reference evidence="4" key="1">
    <citation type="journal article" date="2007" name="Plant Cell">
        <title>Dothideomycete-plant interactions illuminated by genome sequencing and EST analysis of the wheat pathogen Stagonospora nodorum.</title>
        <authorList>
            <person name="Hane J.K."/>
            <person name="Lowe R.G."/>
            <person name="Solomon P.S."/>
            <person name="Tan K.C."/>
            <person name="Schoch C.L."/>
            <person name="Spatafora J.W."/>
            <person name="Crous P.W."/>
            <person name="Kodira C."/>
            <person name="Birren B.W."/>
            <person name="Galagan J.E."/>
            <person name="Torriani S.F."/>
            <person name="McDonald B.A."/>
            <person name="Oliver R.P."/>
        </authorList>
    </citation>
    <scope>NUCLEOTIDE SEQUENCE [LARGE SCALE GENOMIC DNA]</scope>
    <source>
        <strain evidence="4">SN15 / ATCC MYA-4574 / FGSC 10173</strain>
    </source>
</reference>
<evidence type="ECO:0000313" key="3">
    <source>
        <dbReference type="EMBL" id="EAT84712.2"/>
    </source>
</evidence>
<dbReference type="InterPro" id="IPR039436">
    <property type="entry name" value="Asteroid_dom"/>
</dbReference>
<dbReference type="Proteomes" id="UP000001055">
    <property type="component" value="Unassembled WGS sequence"/>
</dbReference>
<evidence type="ECO:0000259" key="2">
    <source>
        <dbReference type="Pfam" id="PF12813"/>
    </source>
</evidence>
<accession>Q0UIH8</accession>
<dbReference type="EMBL" id="CH445336">
    <property type="protein sequence ID" value="EAT84712.2"/>
    <property type="molecule type" value="Genomic_DNA"/>
</dbReference>